<sequence>MLPTFQLHLQQPILERVAQVGRFDGRHPSLACGTTAGKVFLHSPNEKNDSDTEHNVRFLKINRKVSALAAGRFEESDTQDSLVVGTQSSLLAYNVEKNSDIFYKDVPDGVNTMLFMPAPAMKSGASRPAQMVVVGGNCSLQGFNREGTELFWTVTGDNVRALALTDVTGQGREELVVGSDDFEIRAFQHEEIVYETTETSKILALTPIQKQLFGYALQNGTVGVYKGKSRAWRVKSKNVPTAIHSFDLDGDGEKEIVIGWSNGKFEARRISNGEVVQKDLLSAPVAAIVSADYRMDGAEEVICCSADGEIRGYGMATGEFVVPAAVEKANNEEKEVAKLSKQKAAMQLELKSLEALNVGNSTFSALSLTSSSSSASAKNNKPNALRIRAGTKVNVKAVSTKNSSALELEVSTDSEYIIRMVTIFEYDAGIFDGESLVTRPTNPTSVVTISLQLQKHSPAKLELKVLVGTRGNTSTFHVFETTYALPKFAMFHQVSAAMKPEAQGHLRFRTPVKPPLMYAWLEQAFSLTLPTPSDSSSQLDLYFRCYRDGSPLSISVTTAETTIRTDDMSLAGELVQDMCAHLEWRELESTADFPRQMEDFKQLLVRVDECNAIRLKLTGEMADDSNQVKNLVIRVEDARILNDMNRMRRYYSELFTLNNQLLGEYTKRSTNHQALLDALKEVNAMIQLAARLRFGNAKANAIAACRKAIKNNNVHALFYIVKTGKEEHQ</sequence>
<dbReference type="SUPFAM" id="SSF50998">
    <property type="entry name" value="Quinoprotein alcohol dehydrogenase-like"/>
    <property type="match status" value="1"/>
</dbReference>
<evidence type="ECO:0000259" key="13">
    <source>
        <dbReference type="Pfam" id="PF23353"/>
    </source>
</evidence>
<dbReference type="AlphaFoldDB" id="A0AAD5LBH6"/>
<organism evidence="14 15">
    <name type="scientific">Pythium insidiosum</name>
    <name type="common">Pythiosis disease agent</name>
    <dbReference type="NCBI Taxonomy" id="114742"/>
    <lineage>
        <taxon>Eukaryota</taxon>
        <taxon>Sar</taxon>
        <taxon>Stramenopiles</taxon>
        <taxon>Oomycota</taxon>
        <taxon>Peronosporomycetes</taxon>
        <taxon>Pythiales</taxon>
        <taxon>Pythiaceae</taxon>
        <taxon>Pythium</taxon>
    </lineage>
</organism>
<protein>
    <recommendedName>
        <fullName evidence="16">Bardet-Biedl syndrome 2 protein</fullName>
    </recommendedName>
</protein>
<keyword evidence="7" id="KW-0175">Coiled coil</keyword>
<feature type="domain" description="BBS2 GAE" evidence="9">
    <location>
        <begin position="402"/>
        <end position="488"/>
    </location>
</feature>
<name>A0AAD5LBH6_PYTIN</name>
<dbReference type="GO" id="GO:1905515">
    <property type="term" value="P:non-motile cilium assembly"/>
    <property type="evidence" value="ECO:0007669"/>
    <property type="project" value="InterPro"/>
</dbReference>
<evidence type="ECO:0000256" key="6">
    <source>
        <dbReference type="ARBA" id="ARBA00023273"/>
    </source>
</evidence>
<dbReference type="PIRSF" id="PIRSF013684">
    <property type="entry name" value="BBS2"/>
    <property type="match status" value="1"/>
</dbReference>
<dbReference type="PANTHER" id="PTHR32465">
    <property type="entry name" value="BARDET-BIEDL SYNDROME 2 PROTEIN"/>
    <property type="match status" value="1"/>
</dbReference>
<dbReference type="InterPro" id="IPR015943">
    <property type="entry name" value="WD40/YVTN_repeat-like_dom_sf"/>
</dbReference>
<keyword evidence="6" id="KW-0966">Cell projection</keyword>
<proteinExistence type="predicted"/>
<dbReference type="GO" id="GO:0016020">
    <property type="term" value="C:membrane"/>
    <property type="evidence" value="ECO:0007669"/>
    <property type="project" value="TreeGrafter"/>
</dbReference>
<dbReference type="PANTHER" id="PTHR32465:SF0">
    <property type="entry name" value="BARDET-BIEDL SYNDROME 2 PROTEIN"/>
    <property type="match status" value="1"/>
</dbReference>
<dbReference type="Pfam" id="PF14782">
    <property type="entry name" value="BBS2_GAE"/>
    <property type="match status" value="1"/>
</dbReference>
<dbReference type="GO" id="GO:0031514">
    <property type="term" value="C:motile cilium"/>
    <property type="evidence" value="ECO:0007669"/>
    <property type="project" value="TreeGrafter"/>
</dbReference>
<feature type="domain" description="BBS2 platform" evidence="11">
    <location>
        <begin position="491"/>
        <end position="581"/>
    </location>
</feature>
<comment type="subcellular location">
    <subcellularLocation>
        <location evidence="1">Cell projection</location>
        <location evidence="1">Cilium</location>
    </subcellularLocation>
    <subcellularLocation>
        <location evidence="2">Cytoplasm</location>
        <location evidence="2">Cytoskeleton</location>
    </subcellularLocation>
</comment>
<dbReference type="Pfam" id="PF14783">
    <property type="entry name" value="BBS2_Mid"/>
    <property type="match status" value="1"/>
</dbReference>
<dbReference type="Gene3D" id="2.130.10.10">
    <property type="entry name" value="YVTN repeat-like/Quinoprotein amine dehydrogenase"/>
    <property type="match status" value="1"/>
</dbReference>
<evidence type="ECO:0000313" key="15">
    <source>
        <dbReference type="Proteomes" id="UP001209570"/>
    </source>
</evidence>
<dbReference type="InterPro" id="IPR029333">
    <property type="entry name" value="BBS2_GAE_dom"/>
</dbReference>
<evidence type="ECO:0000259" key="11">
    <source>
        <dbReference type="Pfam" id="PF23350"/>
    </source>
</evidence>
<dbReference type="InterPro" id="IPR055381">
    <property type="entry name" value="BBS2_CtH_dom"/>
</dbReference>
<accession>A0AAD5LBH6</accession>
<evidence type="ECO:0000256" key="3">
    <source>
        <dbReference type="ARBA" id="ARBA00022490"/>
    </source>
</evidence>
<evidence type="ECO:0000313" key="14">
    <source>
        <dbReference type="EMBL" id="KAJ0393062.1"/>
    </source>
</evidence>
<evidence type="ECO:0000256" key="1">
    <source>
        <dbReference type="ARBA" id="ARBA00004138"/>
    </source>
</evidence>
<dbReference type="Proteomes" id="UP001209570">
    <property type="component" value="Unassembled WGS sequence"/>
</dbReference>
<dbReference type="Pfam" id="PF14781">
    <property type="entry name" value="BBS2_N"/>
    <property type="match status" value="1"/>
</dbReference>
<dbReference type="GO" id="GO:0034464">
    <property type="term" value="C:BBSome"/>
    <property type="evidence" value="ECO:0007669"/>
    <property type="project" value="InterPro"/>
</dbReference>
<keyword evidence="4" id="KW-0969">Cilium</keyword>
<dbReference type="InterPro" id="IPR029430">
    <property type="entry name" value="BBS2_N"/>
</dbReference>
<keyword evidence="3" id="KW-0963">Cytoplasm</keyword>
<dbReference type="Pfam" id="PF23350">
    <property type="entry name" value="BBS2_pf"/>
    <property type="match status" value="1"/>
</dbReference>
<dbReference type="EMBL" id="JAKCXM010000536">
    <property type="protein sequence ID" value="KAJ0393062.1"/>
    <property type="molecule type" value="Genomic_DNA"/>
</dbReference>
<evidence type="ECO:0000256" key="4">
    <source>
        <dbReference type="ARBA" id="ARBA00023069"/>
    </source>
</evidence>
<dbReference type="GO" id="GO:0036064">
    <property type="term" value="C:ciliary basal body"/>
    <property type="evidence" value="ECO:0007669"/>
    <property type="project" value="TreeGrafter"/>
</dbReference>
<keyword evidence="15" id="KW-1185">Reference proteome</keyword>
<dbReference type="Pfam" id="PF23353">
    <property type="entry name" value="BBS2_hp"/>
    <property type="match status" value="1"/>
</dbReference>
<evidence type="ECO:0000259" key="9">
    <source>
        <dbReference type="Pfam" id="PF14782"/>
    </source>
</evidence>
<feature type="domain" description="Ciliary BBSome complex subunit 2 N-terminal" evidence="8">
    <location>
        <begin position="20"/>
        <end position="115"/>
    </location>
</feature>
<keyword evidence="5" id="KW-0206">Cytoskeleton</keyword>
<evidence type="ECO:0000256" key="2">
    <source>
        <dbReference type="ARBA" id="ARBA00004245"/>
    </source>
</evidence>
<feature type="domain" description="Ciliary BBSome complex subunit 2 middle region" evidence="10">
    <location>
        <begin position="161"/>
        <end position="268"/>
    </location>
</feature>
<dbReference type="InterPro" id="IPR055379">
    <property type="entry name" value="BBS2_pf_dom"/>
</dbReference>
<dbReference type="InterPro" id="IPR055380">
    <property type="entry name" value="BBS2_hp_dom"/>
</dbReference>
<evidence type="ECO:0000259" key="12">
    <source>
        <dbReference type="Pfam" id="PF23351"/>
    </source>
</evidence>
<evidence type="ECO:0000259" key="10">
    <source>
        <dbReference type="Pfam" id="PF14783"/>
    </source>
</evidence>
<feature type="domain" description="BBS2 C-terminal helix bundle" evidence="12">
    <location>
        <begin position="696"/>
        <end position="722"/>
    </location>
</feature>
<feature type="coiled-coil region" evidence="7">
    <location>
        <begin position="322"/>
        <end position="356"/>
    </location>
</feature>
<dbReference type="Pfam" id="PF23351">
    <property type="entry name" value="BBS2_CtH"/>
    <property type="match status" value="1"/>
</dbReference>
<dbReference type="InterPro" id="IPR029429">
    <property type="entry name" value="BBS2_Mid"/>
</dbReference>
<gene>
    <name evidence="14" type="ORF">P43SY_005876</name>
</gene>
<evidence type="ECO:0008006" key="16">
    <source>
        <dbReference type="Google" id="ProtNLM"/>
    </source>
</evidence>
<evidence type="ECO:0000259" key="8">
    <source>
        <dbReference type="Pfam" id="PF14781"/>
    </source>
</evidence>
<dbReference type="InterPro" id="IPR016616">
    <property type="entry name" value="Bardet-Biedl_syndrome_2_prot"/>
</dbReference>
<comment type="caution">
    <text evidence="14">The sequence shown here is derived from an EMBL/GenBank/DDBJ whole genome shotgun (WGS) entry which is preliminary data.</text>
</comment>
<evidence type="ECO:0000256" key="5">
    <source>
        <dbReference type="ARBA" id="ARBA00023212"/>
    </source>
</evidence>
<reference evidence="14" key="1">
    <citation type="submission" date="2021-12" db="EMBL/GenBank/DDBJ databases">
        <title>Prjna785345.</title>
        <authorList>
            <person name="Rujirawat T."/>
            <person name="Krajaejun T."/>
        </authorList>
    </citation>
    <scope>NUCLEOTIDE SEQUENCE</scope>
    <source>
        <strain evidence="14">Pi057C3</strain>
    </source>
</reference>
<evidence type="ECO:0000256" key="7">
    <source>
        <dbReference type="SAM" id="Coils"/>
    </source>
</evidence>
<feature type="domain" description="BBS2 hairpin" evidence="13">
    <location>
        <begin position="594"/>
        <end position="691"/>
    </location>
</feature>
<dbReference type="InterPro" id="IPR011047">
    <property type="entry name" value="Quinoprotein_ADH-like_sf"/>
</dbReference>